<dbReference type="RefSeq" id="WP_209147797.1">
    <property type="nucleotide sequence ID" value="NZ_JAGHKP010000004.1"/>
</dbReference>
<evidence type="ECO:0000256" key="2">
    <source>
        <dbReference type="ARBA" id="ARBA00023002"/>
    </source>
</evidence>
<gene>
    <name evidence="3" type="ORF">J7I43_20825</name>
</gene>
<evidence type="ECO:0000313" key="3">
    <source>
        <dbReference type="EMBL" id="MBO9154683.1"/>
    </source>
</evidence>
<reference evidence="4" key="1">
    <citation type="submission" date="2021-03" db="EMBL/GenBank/DDBJ databases">
        <title>Assistant Professor.</title>
        <authorList>
            <person name="Huq M.A."/>
        </authorList>
    </citation>
    <scope>NUCLEOTIDE SEQUENCE [LARGE SCALE GENOMIC DNA]</scope>
    <source>
        <strain evidence="4">MAH-28</strain>
    </source>
</reference>
<keyword evidence="4" id="KW-1185">Reference proteome</keyword>
<dbReference type="PANTHER" id="PTHR42760:SF115">
    <property type="entry name" value="3-OXOACYL-[ACYL-CARRIER-PROTEIN] REDUCTASE FABG"/>
    <property type="match status" value="1"/>
</dbReference>
<evidence type="ECO:0000313" key="4">
    <source>
        <dbReference type="Proteomes" id="UP000679126"/>
    </source>
</evidence>
<sequence length="252" mass="26775">MDFRNKTAIVTGAGQGIGFEICRQLAKHGATVLLNDIDKDLSQKAADKIRTEYGNCISVPGDCGDISFVNKLVQQSVAETGHLDIVIANAGITLFGDFLSYPADSLYRVLHLNIAGTFFLAQAASRQIRQQGTGGALLFTSSVTGHQAHKDLAAYSMTKAALEMLAKNLVVEISQYGITVNTVAPGATLTERTESDPNYASVWSQITPMGRPATVGDIADAVLFLVSDKARHITGQSLVIDGGWTATSPSPF</sequence>
<dbReference type="PRINTS" id="PR00081">
    <property type="entry name" value="GDHRDH"/>
</dbReference>
<dbReference type="Pfam" id="PF13561">
    <property type="entry name" value="adh_short_C2"/>
    <property type="match status" value="1"/>
</dbReference>
<comment type="similarity">
    <text evidence="1">Belongs to the short-chain dehydrogenases/reductases (SDR) family.</text>
</comment>
<dbReference type="PRINTS" id="PR00080">
    <property type="entry name" value="SDRFAMILY"/>
</dbReference>
<organism evidence="3 4">
    <name type="scientific">Chitinophaga chungangae</name>
    <dbReference type="NCBI Taxonomy" id="2821488"/>
    <lineage>
        <taxon>Bacteria</taxon>
        <taxon>Pseudomonadati</taxon>
        <taxon>Bacteroidota</taxon>
        <taxon>Chitinophagia</taxon>
        <taxon>Chitinophagales</taxon>
        <taxon>Chitinophagaceae</taxon>
        <taxon>Chitinophaga</taxon>
    </lineage>
</organism>
<comment type="caution">
    <text evidence="3">The sequence shown here is derived from an EMBL/GenBank/DDBJ whole genome shotgun (WGS) entry which is preliminary data.</text>
</comment>
<protein>
    <submittedName>
        <fullName evidence="3">SDR family oxidoreductase</fullName>
    </submittedName>
</protein>
<dbReference type="InterPro" id="IPR002347">
    <property type="entry name" value="SDR_fam"/>
</dbReference>
<dbReference type="Proteomes" id="UP000679126">
    <property type="component" value="Unassembled WGS sequence"/>
</dbReference>
<keyword evidence="2" id="KW-0560">Oxidoreductase</keyword>
<name>A0ABS3YJ24_9BACT</name>
<dbReference type="InterPro" id="IPR036291">
    <property type="entry name" value="NAD(P)-bd_dom_sf"/>
</dbReference>
<accession>A0ABS3YJ24</accession>
<dbReference type="EMBL" id="JAGHKP010000004">
    <property type="protein sequence ID" value="MBO9154683.1"/>
    <property type="molecule type" value="Genomic_DNA"/>
</dbReference>
<dbReference type="CDD" id="cd05233">
    <property type="entry name" value="SDR_c"/>
    <property type="match status" value="1"/>
</dbReference>
<evidence type="ECO:0000256" key="1">
    <source>
        <dbReference type="ARBA" id="ARBA00006484"/>
    </source>
</evidence>
<dbReference type="PANTHER" id="PTHR42760">
    <property type="entry name" value="SHORT-CHAIN DEHYDROGENASES/REDUCTASES FAMILY MEMBER"/>
    <property type="match status" value="1"/>
</dbReference>
<dbReference type="SUPFAM" id="SSF51735">
    <property type="entry name" value="NAD(P)-binding Rossmann-fold domains"/>
    <property type="match status" value="1"/>
</dbReference>
<dbReference type="Gene3D" id="3.40.50.720">
    <property type="entry name" value="NAD(P)-binding Rossmann-like Domain"/>
    <property type="match status" value="1"/>
</dbReference>
<proteinExistence type="inferred from homology"/>